<name>A0ABT2TL51_9FIRM</name>
<feature type="domain" description="Helix-turn-helix" evidence="1">
    <location>
        <begin position="9"/>
        <end position="54"/>
    </location>
</feature>
<evidence type="ECO:0000313" key="2">
    <source>
        <dbReference type="EMBL" id="MCU6762269.1"/>
    </source>
</evidence>
<dbReference type="RefSeq" id="WP_158424956.1">
    <property type="nucleotide sequence ID" value="NZ_JAOQJQ010000002.1"/>
</dbReference>
<dbReference type="InterPro" id="IPR041657">
    <property type="entry name" value="HTH_17"/>
</dbReference>
<sequence length="66" mass="7703">MVENYKPIYTAKEVSKVLQVNPGTVYNLMNQGKLPYLLLGSRKIRGTDLERFIETYPIENKEELKQ</sequence>
<comment type="caution">
    <text evidence="2">The sequence shown here is derived from an EMBL/GenBank/DDBJ whole genome shotgun (WGS) entry which is preliminary data.</text>
</comment>
<accession>A0ABT2TL51</accession>
<keyword evidence="3" id="KW-1185">Reference proteome</keyword>
<dbReference type="EMBL" id="JAOQJQ010000002">
    <property type="protein sequence ID" value="MCU6762269.1"/>
    <property type="molecule type" value="Genomic_DNA"/>
</dbReference>
<protein>
    <submittedName>
        <fullName evidence="2">Helix-turn-helix domain-containing protein</fullName>
    </submittedName>
</protein>
<organism evidence="2 3">
    <name type="scientific">Brotonthovivens ammoniilytica</name>
    <dbReference type="NCBI Taxonomy" id="2981725"/>
    <lineage>
        <taxon>Bacteria</taxon>
        <taxon>Bacillati</taxon>
        <taxon>Bacillota</taxon>
        <taxon>Clostridia</taxon>
        <taxon>Lachnospirales</taxon>
        <taxon>Lachnospiraceae</taxon>
        <taxon>Brotonthovivens</taxon>
    </lineage>
</organism>
<dbReference type="Pfam" id="PF12728">
    <property type="entry name" value="HTH_17"/>
    <property type="match status" value="1"/>
</dbReference>
<reference evidence="2 3" key="1">
    <citation type="journal article" date="2021" name="ISME Commun">
        <title>Automated analysis of genomic sequences facilitates high-throughput and comprehensive description of bacteria.</title>
        <authorList>
            <person name="Hitch T.C.A."/>
        </authorList>
    </citation>
    <scope>NUCLEOTIDE SEQUENCE [LARGE SCALE GENOMIC DNA]</scope>
    <source>
        <strain evidence="2 3">Sanger_109</strain>
    </source>
</reference>
<evidence type="ECO:0000259" key="1">
    <source>
        <dbReference type="Pfam" id="PF12728"/>
    </source>
</evidence>
<dbReference type="Proteomes" id="UP001652442">
    <property type="component" value="Unassembled WGS sequence"/>
</dbReference>
<gene>
    <name evidence="2" type="ORF">OCV88_07905</name>
</gene>
<evidence type="ECO:0000313" key="3">
    <source>
        <dbReference type="Proteomes" id="UP001652442"/>
    </source>
</evidence>
<proteinExistence type="predicted"/>